<feature type="region of interest" description="Disordered" evidence="1">
    <location>
        <begin position="251"/>
        <end position="297"/>
    </location>
</feature>
<evidence type="ECO:0000256" key="1">
    <source>
        <dbReference type="SAM" id="MobiDB-lite"/>
    </source>
</evidence>
<sequence>MTNLSPLNSRSFLPTSLPSANAQDGKNLRSSNSSLAEKAQNDLVSLSKNGIDLQQRVDTLGNSTVDLAQNLIGTFAQQMFGDDLKGATISFDSVDLETSSSFAAGVQQSSGSGGVSNAAAFSLTESSHFLGKGTITTADGRKFDFEVEVQYDYSLEAAAGQTTSAPADSKAPRSAADPLPEIQFPDIRFPGSLQDLFRLFDKPLKSDLVDQKSEEKLGTLSLRLLNLVNKQESLDTYTQPGEKNAKAVANAYGRTEPSLPEQAAAPAQANAEARAAEAAAEAPAPEPTPAPDAEPAA</sequence>
<dbReference type="Proteomes" id="UP000199391">
    <property type="component" value="Unassembled WGS sequence"/>
</dbReference>
<feature type="compositionally biased region" description="Pro residues" evidence="1">
    <location>
        <begin position="284"/>
        <end position="297"/>
    </location>
</feature>
<dbReference type="AlphaFoldDB" id="A0A1I7LFI7"/>
<name>A0A1I7LFI7_9BURK</name>
<organism evidence="2 3">
    <name type="scientific">Pseudoduganella namucuonensis</name>
    <dbReference type="NCBI Taxonomy" id="1035707"/>
    <lineage>
        <taxon>Bacteria</taxon>
        <taxon>Pseudomonadati</taxon>
        <taxon>Pseudomonadota</taxon>
        <taxon>Betaproteobacteria</taxon>
        <taxon>Burkholderiales</taxon>
        <taxon>Oxalobacteraceae</taxon>
        <taxon>Telluria group</taxon>
        <taxon>Pseudoduganella</taxon>
    </lineage>
</organism>
<feature type="compositionally biased region" description="Low complexity" evidence="1">
    <location>
        <begin position="260"/>
        <end position="283"/>
    </location>
</feature>
<accession>A0A1I7LFI7</accession>
<dbReference type="EMBL" id="FPBO01000028">
    <property type="protein sequence ID" value="SFV08459.1"/>
    <property type="molecule type" value="Genomic_DNA"/>
</dbReference>
<evidence type="ECO:0000313" key="2">
    <source>
        <dbReference type="EMBL" id="SFV08459.1"/>
    </source>
</evidence>
<gene>
    <name evidence="2" type="ORF">SAMN05216552_102873</name>
</gene>
<dbReference type="OrthoDB" id="8701435at2"/>
<evidence type="ECO:0000313" key="3">
    <source>
        <dbReference type="Proteomes" id="UP000199391"/>
    </source>
</evidence>
<dbReference type="RefSeq" id="WP_093558226.1">
    <property type="nucleotide sequence ID" value="NZ_FPBO01000028.1"/>
</dbReference>
<protein>
    <submittedName>
        <fullName evidence="2">Uncharacterized protein</fullName>
    </submittedName>
</protein>
<feature type="region of interest" description="Disordered" evidence="1">
    <location>
        <begin position="1"/>
        <end position="34"/>
    </location>
</feature>
<keyword evidence="3" id="KW-1185">Reference proteome</keyword>
<dbReference type="STRING" id="1035707.SAMN05216552_102873"/>
<reference evidence="3" key="1">
    <citation type="submission" date="2016-10" db="EMBL/GenBank/DDBJ databases">
        <authorList>
            <person name="Varghese N."/>
            <person name="Submissions S."/>
        </authorList>
    </citation>
    <scope>NUCLEOTIDE SEQUENCE [LARGE SCALE GENOMIC DNA]</scope>
    <source>
        <strain evidence="3">CGMCC 1.11014</strain>
    </source>
</reference>
<proteinExistence type="predicted"/>